<evidence type="ECO:0000256" key="1">
    <source>
        <dbReference type="SAM" id="MobiDB-lite"/>
    </source>
</evidence>
<evidence type="ECO:0000313" key="2">
    <source>
        <dbReference type="EMBL" id="MBA9061758.1"/>
    </source>
</evidence>
<name>A0ABR6D7I7_9HYPH</name>
<accession>A0ABR6D7I7</accession>
<reference evidence="2 3" key="1">
    <citation type="submission" date="2020-08" db="EMBL/GenBank/DDBJ databases">
        <title>Genomic Encyclopedia of Type Strains, Phase IV (KMG-IV): sequencing the most valuable type-strain genomes for metagenomic binning, comparative biology and taxonomic classification.</title>
        <authorList>
            <person name="Goeker M."/>
        </authorList>
    </citation>
    <scope>NUCLEOTIDE SEQUENCE [LARGE SCALE GENOMIC DNA]</scope>
    <source>
        <strain evidence="2 3">DSM 5686</strain>
    </source>
</reference>
<sequence length="514" mass="55978">MEPEPSMEAIVARARRVTPEPPPQGRRKAPALPKGVRRTTPSPETLAALGPDRLIGLILGETARNPAFKKLVSAALASLQGPDAVAAIVDRRLTALEGAQGYIDWQKRRTFAADLNATVTVILDELRPLDAGAALDRLRRFLNGADAVLNRVDDSTGAVQGVFDRASTAFVEIAGNLPPAEAAGLAARLVEPFAADPFGPLGLVLGDMIPTLLESALAEIDDRLAAADAAMPTGGDPRREATHHRQAARIQILRLRQAIADRRGDPDAFIALERTVLPGRENRVEIARRLLAAGRAEEALDWIRRMQDPGLRIATRADLIAGFDTRGPERERQALEIEILDALGRSDEAQLLRWTRFERELDAPMLRTFLAKLPDFEDEEALQRALDHAEAFPQPHRALTFLTAWPDLRRAAALVVARPGIWQGDQYAVLAPAAEALALAHPRAATILYRRLLDSILEGGRSAAYPHGARYLAELDALAGRLAAGDAEPDPKAYRAALRQAHGRKHGFWSLVRD</sequence>
<organism evidence="2 3">
    <name type="scientific">Methylobacterium fujisawaense</name>
    <dbReference type="NCBI Taxonomy" id="107400"/>
    <lineage>
        <taxon>Bacteria</taxon>
        <taxon>Pseudomonadati</taxon>
        <taxon>Pseudomonadota</taxon>
        <taxon>Alphaproteobacteria</taxon>
        <taxon>Hyphomicrobiales</taxon>
        <taxon>Methylobacteriaceae</taxon>
        <taxon>Methylobacterium</taxon>
    </lineage>
</organism>
<gene>
    <name evidence="2" type="ORF">GGQ91_001135</name>
</gene>
<dbReference type="EMBL" id="JACJIM010000002">
    <property type="protein sequence ID" value="MBA9061758.1"/>
    <property type="molecule type" value="Genomic_DNA"/>
</dbReference>
<proteinExistence type="predicted"/>
<evidence type="ECO:0000313" key="3">
    <source>
        <dbReference type="Proteomes" id="UP000565455"/>
    </source>
</evidence>
<feature type="region of interest" description="Disordered" evidence="1">
    <location>
        <begin position="1"/>
        <end position="44"/>
    </location>
</feature>
<keyword evidence="3" id="KW-1185">Reference proteome</keyword>
<dbReference type="Proteomes" id="UP000565455">
    <property type="component" value="Unassembled WGS sequence"/>
</dbReference>
<comment type="caution">
    <text evidence="2">The sequence shown here is derived from an EMBL/GenBank/DDBJ whole genome shotgun (WGS) entry which is preliminary data.</text>
</comment>
<dbReference type="Pfam" id="PF21810">
    <property type="entry name" value="DUF6880"/>
    <property type="match status" value="1"/>
</dbReference>
<protein>
    <submittedName>
        <fullName evidence="2">Uncharacterized protein</fullName>
    </submittedName>
</protein>
<dbReference type="InterPro" id="IPR049245">
    <property type="entry name" value="DUF6880"/>
</dbReference>